<comment type="similarity">
    <text evidence="9">Belongs to the TatA/E family.</text>
</comment>
<dbReference type="OrthoDB" id="5245163at2"/>
<comment type="subcellular location">
    <subcellularLocation>
        <location evidence="1 9">Cell membrane</location>
        <topology evidence="1 9">Single-pass membrane protein</topology>
    </subcellularLocation>
</comment>
<dbReference type="GO" id="GO:0043953">
    <property type="term" value="P:protein transport by the Tat complex"/>
    <property type="evidence" value="ECO:0007669"/>
    <property type="project" value="UniProtKB-UniRule"/>
</dbReference>
<dbReference type="AlphaFoldDB" id="A0A543BIW5"/>
<evidence type="ECO:0000256" key="6">
    <source>
        <dbReference type="ARBA" id="ARBA00022989"/>
    </source>
</evidence>
<keyword evidence="7 9" id="KW-0811">Translocation</keyword>
<keyword evidence="8 9" id="KW-0472">Membrane</keyword>
<dbReference type="RefSeq" id="WP_141870765.1">
    <property type="nucleotide sequence ID" value="NZ_VFOX01000001.1"/>
</dbReference>
<evidence type="ECO:0000256" key="5">
    <source>
        <dbReference type="ARBA" id="ARBA00022927"/>
    </source>
</evidence>
<keyword evidence="2 9" id="KW-0813">Transport</keyword>
<sequence length="87" mass="9280">MFGNAFSGWHLLILLAVVLLLFGAAKLPRLAQSVGQSMRVFKSEVKSMKEENEAPAAGLDDVAPVLPAVVDAAPPLRSEPSRQTHDA</sequence>
<reference evidence="10 11" key="1">
    <citation type="submission" date="2019-06" db="EMBL/GenBank/DDBJ databases">
        <title>Sequencing the genomes of 1000 actinobacteria strains.</title>
        <authorList>
            <person name="Klenk H.-P."/>
        </authorList>
    </citation>
    <scope>NUCLEOTIDE SEQUENCE [LARGE SCALE GENOMIC DNA]</scope>
    <source>
        <strain evidence="10 11">DSM 20169</strain>
    </source>
</reference>
<accession>A0A543BIW5</accession>
<dbReference type="PANTHER" id="PTHR42982:SF8">
    <property type="entry name" value="SEC-INDEPENDENT PROTEIN TRANSLOCASE PROTEIN TATA"/>
    <property type="match status" value="1"/>
</dbReference>
<comment type="subunit">
    <text evidence="9">The Tat system comprises two distinct complexes: a TatABC complex, containing multiple copies of TatA, TatB and TatC subunits, and a separate TatA complex, containing only TatA subunits. Substrates initially bind to the TatABC complex, which probably triggers association of the separate TatA complex to form the active translocon.</text>
</comment>
<evidence type="ECO:0000256" key="2">
    <source>
        <dbReference type="ARBA" id="ARBA00022448"/>
    </source>
</evidence>
<evidence type="ECO:0000256" key="8">
    <source>
        <dbReference type="ARBA" id="ARBA00023136"/>
    </source>
</evidence>
<dbReference type="Gene3D" id="1.20.5.3310">
    <property type="match status" value="1"/>
</dbReference>
<protein>
    <recommendedName>
        <fullName evidence="9">Sec-independent protein translocase protein TatA</fullName>
    </recommendedName>
</protein>
<comment type="caution">
    <text evidence="10">The sequence shown here is derived from an EMBL/GenBank/DDBJ whole genome shotgun (WGS) entry which is preliminary data.</text>
</comment>
<proteinExistence type="inferred from homology"/>
<evidence type="ECO:0000256" key="9">
    <source>
        <dbReference type="HAMAP-Rule" id="MF_00236"/>
    </source>
</evidence>
<dbReference type="InterPro" id="IPR006312">
    <property type="entry name" value="TatA/E"/>
</dbReference>
<dbReference type="GO" id="GO:0033281">
    <property type="term" value="C:TAT protein transport complex"/>
    <property type="evidence" value="ECO:0007669"/>
    <property type="project" value="UniProtKB-UniRule"/>
</dbReference>
<dbReference type="NCBIfam" id="TIGR01411">
    <property type="entry name" value="tatAE"/>
    <property type="match status" value="1"/>
</dbReference>
<keyword evidence="4 9" id="KW-0812">Transmembrane</keyword>
<organism evidence="10 11">
    <name type="scientific">Microbacterium saperdae</name>
    <dbReference type="NCBI Taxonomy" id="69368"/>
    <lineage>
        <taxon>Bacteria</taxon>
        <taxon>Bacillati</taxon>
        <taxon>Actinomycetota</taxon>
        <taxon>Actinomycetes</taxon>
        <taxon>Micrococcales</taxon>
        <taxon>Microbacteriaceae</taxon>
        <taxon>Microbacterium</taxon>
    </lineage>
</organism>
<keyword evidence="5 9" id="KW-0653">Protein transport</keyword>
<dbReference type="GO" id="GO:0008320">
    <property type="term" value="F:protein transmembrane transporter activity"/>
    <property type="evidence" value="ECO:0007669"/>
    <property type="project" value="UniProtKB-UniRule"/>
</dbReference>
<evidence type="ECO:0000256" key="7">
    <source>
        <dbReference type="ARBA" id="ARBA00023010"/>
    </source>
</evidence>
<dbReference type="InterPro" id="IPR003369">
    <property type="entry name" value="TatA/B/E"/>
</dbReference>
<keyword evidence="3 9" id="KW-1003">Cell membrane</keyword>
<dbReference type="HAMAP" id="MF_00236">
    <property type="entry name" value="TatA_E"/>
    <property type="match status" value="1"/>
</dbReference>
<evidence type="ECO:0000256" key="1">
    <source>
        <dbReference type="ARBA" id="ARBA00004162"/>
    </source>
</evidence>
<keyword evidence="6 9" id="KW-1133">Transmembrane helix</keyword>
<dbReference type="EMBL" id="VFOX01000001">
    <property type="protein sequence ID" value="TQL84738.1"/>
    <property type="molecule type" value="Genomic_DNA"/>
</dbReference>
<evidence type="ECO:0000313" key="11">
    <source>
        <dbReference type="Proteomes" id="UP000317209"/>
    </source>
</evidence>
<evidence type="ECO:0000313" key="10">
    <source>
        <dbReference type="EMBL" id="TQL84738.1"/>
    </source>
</evidence>
<evidence type="ECO:0000256" key="4">
    <source>
        <dbReference type="ARBA" id="ARBA00022692"/>
    </source>
</evidence>
<gene>
    <name evidence="9" type="primary">tatA</name>
    <name evidence="10" type="ORF">FB560_0330</name>
</gene>
<dbReference type="Proteomes" id="UP000317209">
    <property type="component" value="Unassembled WGS sequence"/>
</dbReference>
<keyword evidence="11" id="KW-1185">Reference proteome</keyword>
<dbReference type="PANTHER" id="PTHR42982">
    <property type="entry name" value="SEC-INDEPENDENT PROTEIN TRANSLOCASE PROTEIN TATA"/>
    <property type="match status" value="1"/>
</dbReference>
<comment type="function">
    <text evidence="9">Part of the twin-arginine translocation (Tat) system that transports large folded proteins containing a characteristic twin-arginine motif in their signal peptide across membranes. TatA could form the protein-conducting channel of the Tat system.</text>
</comment>
<dbReference type="Pfam" id="PF02416">
    <property type="entry name" value="TatA_B_E"/>
    <property type="match status" value="1"/>
</dbReference>
<name>A0A543BIW5_9MICO</name>
<evidence type="ECO:0000256" key="3">
    <source>
        <dbReference type="ARBA" id="ARBA00022475"/>
    </source>
</evidence>
<dbReference type="NCBIfam" id="NF001854">
    <property type="entry name" value="PRK00575.1"/>
    <property type="match status" value="1"/>
</dbReference>